<gene>
    <name evidence="1" type="ORF">NDU88_011462</name>
</gene>
<organism evidence="1 2">
    <name type="scientific">Pleurodeles waltl</name>
    <name type="common">Iberian ribbed newt</name>
    <dbReference type="NCBI Taxonomy" id="8319"/>
    <lineage>
        <taxon>Eukaryota</taxon>
        <taxon>Metazoa</taxon>
        <taxon>Chordata</taxon>
        <taxon>Craniata</taxon>
        <taxon>Vertebrata</taxon>
        <taxon>Euteleostomi</taxon>
        <taxon>Amphibia</taxon>
        <taxon>Batrachia</taxon>
        <taxon>Caudata</taxon>
        <taxon>Salamandroidea</taxon>
        <taxon>Salamandridae</taxon>
        <taxon>Pleurodelinae</taxon>
        <taxon>Pleurodeles</taxon>
    </lineage>
</organism>
<dbReference type="EMBL" id="JANPWB010000010">
    <property type="protein sequence ID" value="KAJ1145171.1"/>
    <property type="molecule type" value="Genomic_DNA"/>
</dbReference>
<protein>
    <submittedName>
        <fullName evidence="1">Uncharacterized protein</fullName>
    </submittedName>
</protein>
<name>A0AAV7QXP1_PLEWA</name>
<evidence type="ECO:0000313" key="1">
    <source>
        <dbReference type="EMBL" id="KAJ1145171.1"/>
    </source>
</evidence>
<reference evidence="1" key="1">
    <citation type="journal article" date="2022" name="bioRxiv">
        <title>Sequencing and chromosome-scale assembly of the giantPleurodeles waltlgenome.</title>
        <authorList>
            <person name="Brown T."/>
            <person name="Elewa A."/>
            <person name="Iarovenko S."/>
            <person name="Subramanian E."/>
            <person name="Araus A.J."/>
            <person name="Petzold A."/>
            <person name="Susuki M."/>
            <person name="Suzuki K.-i.T."/>
            <person name="Hayashi T."/>
            <person name="Toyoda A."/>
            <person name="Oliveira C."/>
            <person name="Osipova E."/>
            <person name="Leigh N.D."/>
            <person name="Simon A."/>
            <person name="Yun M.H."/>
        </authorList>
    </citation>
    <scope>NUCLEOTIDE SEQUENCE</scope>
    <source>
        <strain evidence="1">20211129_DDA</strain>
        <tissue evidence="1">Liver</tissue>
    </source>
</reference>
<sequence length="83" mass="9233">MRACCGADNTQAGILLGDAQEKHEHCGLYRRRRAVSGRSIRTSRIPRVPVDGDVRCVDLETSRMDVQCQKTATLKSAYQRTAP</sequence>
<proteinExistence type="predicted"/>
<accession>A0AAV7QXP1</accession>
<keyword evidence="2" id="KW-1185">Reference proteome</keyword>
<evidence type="ECO:0000313" key="2">
    <source>
        <dbReference type="Proteomes" id="UP001066276"/>
    </source>
</evidence>
<comment type="caution">
    <text evidence="1">The sequence shown here is derived from an EMBL/GenBank/DDBJ whole genome shotgun (WGS) entry which is preliminary data.</text>
</comment>
<dbReference type="AlphaFoldDB" id="A0AAV7QXP1"/>
<dbReference type="Proteomes" id="UP001066276">
    <property type="component" value="Chromosome 6"/>
</dbReference>